<feature type="transmembrane region" description="Helical" evidence="1">
    <location>
        <begin position="112"/>
        <end position="133"/>
    </location>
</feature>
<comment type="caution">
    <text evidence="2">The sequence shown here is derived from an EMBL/GenBank/DDBJ whole genome shotgun (WGS) entry which is preliminary data.</text>
</comment>
<dbReference type="AlphaFoldDB" id="A0AAD4M348"/>
<dbReference type="Proteomes" id="UP001203297">
    <property type="component" value="Unassembled WGS sequence"/>
</dbReference>
<reference evidence="2" key="1">
    <citation type="journal article" date="2022" name="New Phytol.">
        <title>Evolutionary transition to the ectomycorrhizal habit in the genomes of a hyperdiverse lineage of mushroom-forming fungi.</title>
        <authorList>
            <person name="Looney B."/>
            <person name="Miyauchi S."/>
            <person name="Morin E."/>
            <person name="Drula E."/>
            <person name="Courty P.E."/>
            <person name="Kohler A."/>
            <person name="Kuo A."/>
            <person name="LaButti K."/>
            <person name="Pangilinan J."/>
            <person name="Lipzen A."/>
            <person name="Riley R."/>
            <person name="Andreopoulos W."/>
            <person name="He G."/>
            <person name="Johnson J."/>
            <person name="Nolan M."/>
            <person name="Tritt A."/>
            <person name="Barry K.W."/>
            <person name="Grigoriev I.V."/>
            <person name="Nagy L.G."/>
            <person name="Hibbett D."/>
            <person name="Henrissat B."/>
            <person name="Matheny P.B."/>
            <person name="Labbe J."/>
            <person name="Martin F.M."/>
        </authorList>
    </citation>
    <scope>NUCLEOTIDE SEQUENCE</scope>
    <source>
        <strain evidence="2">BPL690</strain>
    </source>
</reference>
<dbReference type="EMBL" id="WTXG01000019">
    <property type="protein sequence ID" value="KAI0300099.1"/>
    <property type="molecule type" value="Genomic_DNA"/>
</dbReference>
<evidence type="ECO:0008006" key="4">
    <source>
        <dbReference type="Google" id="ProtNLM"/>
    </source>
</evidence>
<sequence>IIILNIVVLALSARVNHFQDYFYVADIFPLAMSAVTLGIAVLAVLLDVGLHNSPTARPPFEIAMLFILSVFWLAFNAFSTSRWRHIPLNCSGIPDNYSDVRSWCKDLQALKAFVWINWVVLSLAALLTLRFSVLQHRRGQKHIWRTPLSRFTPRGIHKRSETVGGRVSQYNDFLRFSR</sequence>
<protein>
    <recommendedName>
        <fullName evidence="4">MARVEL domain-containing protein</fullName>
    </recommendedName>
</protein>
<keyword evidence="1" id="KW-0812">Transmembrane</keyword>
<feature type="transmembrane region" description="Helical" evidence="1">
    <location>
        <begin position="27"/>
        <end position="50"/>
    </location>
</feature>
<proteinExistence type="predicted"/>
<organism evidence="2 3">
    <name type="scientific">Multifurca ochricompacta</name>
    <dbReference type="NCBI Taxonomy" id="376703"/>
    <lineage>
        <taxon>Eukaryota</taxon>
        <taxon>Fungi</taxon>
        <taxon>Dikarya</taxon>
        <taxon>Basidiomycota</taxon>
        <taxon>Agaricomycotina</taxon>
        <taxon>Agaricomycetes</taxon>
        <taxon>Russulales</taxon>
        <taxon>Russulaceae</taxon>
        <taxon>Multifurca</taxon>
    </lineage>
</organism>
<keyword evidence="3" id="KW-1185">Reference proteome</keyword>
<feature type="non-terminal residue" evidence="2">
    <location>
        <position position="178"/>
    </location>
</feature>
<gene>
    <name evidence="2" type="ORF">B0F90DRAFT_1630105</name>
</gene>
<keyword evidence="1" id="KW-1133">Transmembrane helix</keyword>
<name>A0AAD4M348_9AGAM</name>
<keyword evidence="1" id="KW-0472">Membrane</keyword>
<evidence type="ECO:0000256" key="1">
    <source>
        <dbReference type="SAM" id="Phobius"/>
    </source>
</evidence>
<accession>A0AAD4M348</accession>
<evidence type="ECO:0000313" key="3">
    <source>
        <dbReference type="Proteomes" id="UP001203297"/>
    </source>
</evidence>
<feature type="transmembrane region" description="Helical" evidence="1">
    <location>
        <begin position="62"/>
        <end position="79"/>
    </location>
</feature>
<evidence type="ECO:0000313" key="2">
    <source>
        <dbReference type="EMBL" id="KAI0300099.1"/>
    </source>
</evidence>